<dbReference type="Proteomes" id="UP000534590">
    <property type="component" value="Unassembled WGS sequence"/>
</dbReference>
<evidence type="ECO:0000259" key="1">
    <source>
        <dbReference type="SMART" id="SM00860"/>
    </source>
</evidence>
<sequence>MKIPEALLAILNAPDSAGRKEQPITADNITNFENKVGATLPEEYKDFCIKYGARSLDDKDIFSFKGVALDKNGKKKKIEIGKISGPPYIEESYDMFMDERHNDFAPQLPKGFYPFTFDSGYGSCLLNLSDQPSGKILYLSVKKKIFGSPGYGWDDVLFVADSFSEFIESLKPEYL</sequence>
<organism evidence="2 3">
    <name type="scientific">Agrobacterium radiobacter</name>
    <dbReference type="NCBI Taxonomy" id="362"/>
    <lineage>
        <taxon>Bacteria</taxon>
        <taxon>Pseudomonadati</taxon>
        <taxon>Pseudomonadota</taxon>
        <taxon>Alphaproteobacteria</taxon>
        <taxon>Hyphomicrobiales</taxon>
        <taxon>Rhizobiaceae</taxon>
        <taxon>Rhizobium/Agrobacterium group</taxon>
        <taxon>Agrobacterium</taxon>
        <taxon>Agrobacterium tumefaciens complex</taxon>
    </lineage>
</organism>
<reference evidence="2 3" key="1">
    <citation type="submission" date="2020-08" db="EMBL/GenBank/DDBJ databases">
        <title>Genomic Encyclopedia of Type Strains, Phase IV (KMG-V): Genome sequencing to study the core and pangenomes of soil and plant-associated prokaryotes.</title>
        <authorList>
            <person name="Whitman W."/>
        </authorList>
    </citation>
    <scope>NUCLEOTIDE SEQUENCE [LARGE SCALE GENOMIC DNA]</scope>
    <source>
        <strain evidence="2 3">SEMIA 461</strain>
    </source>
</reference>
<protein>
    <recommendedName>
        <fullName evidence="1">Knr4/Smi1-like domain-containing protein</fullName>
    </recommendedName>
</protein>
<dbReference type="SUPFAM" id="SSF160631">
    <property type="entry name" value="SMI1/KNR4-like"/>
    <property type="match status" value="1"/>
</dbReference>
<evidence type="ECO:0000313" key="2">
    <source>
        <dbReference type="EMBL" id="MBB4493418.1"/>
    </source>
</evidence>
<accession>A0ABR6JEY7</accession>
<proteinExistence type="predicted"/>
<name>A0ABR6JEY7_AGRRD</name>
<gene>
    <name evidence="2" type="ORF">GGE40_005272</name>
</gene>
<evidence type="ECO:0000313" key="3">
    <source>
        <dbReference type="Proteomes" id="UP000534590"/>
    </source>
</evidence>
<keyword evidence="3" id="KW-1185">Reference proteome</keyword>
<feature type="domain" description="Knr4/Smi1-like" evidence="1">
    <location>
        <begin position="23"/>
        <end position="169"/>
    </location>
</feature>
<dbReference type="EMBL" id="JACIHP010000011">
    <property type="protein sequence ID" value="MBB4493418.1"/>
    <property type="molecule type" value="Genomic_DNA"/>
</dbReference>
<dbReference type="RefSeq" id="WP_112495774.1">
    <property type="nucleotide sequence ID" value="NZ_JACIGN010000005.1"/>
</dbReference>
<comment type="caution">
    <text evidence="2">The sequence shown here is derived from an EMBL/GenBank/DDBJ whole genome shotgun (WGS) entry which is preliminary data.</text>
</comment>
<dbReference type="SMART" id="SM00860">
    <property type="entry name" value="SMI1_KNR4"/>
    <property type="match status" value="1"/>
</dbReference>
<dbReference type="Gene3D" id="3.40.1580.10">
    <property type="entry name" value="SMI1/KNR4-like"/>
    <property type="match status" value="1"/>
</dbReference>
<dbReference type="Pfam" id="PF09346">
    <property type="entry name" value="SMI1_KNR4"/>
    <property type="match status" value="1"/>
</dbReference>
<dbReference type="InterPro" id="IPR018958">
    <property type="entry name" value="Knr4/Smi1-like_dom"/>
</dbReference>
<dbReference type="InterPro" id="IPR037883">
    <property type="entry name" value="Knr4/Smi1-like_sf"/>
</dbReference>